<dbReference type="EMBL" id="JAHRIQ010093431">
    <property type="protein sequence ID" value="MEQ2251380.1"/>
    <property type="molecule type" value="Genomic_DNA"/>
</dbReference>
<comment type="caution">
    <text evidence="1">The sequence shown here is derived from an EMBL/GenBank/DDBJ whole genome shotgun (WGS) entry which is preliminary data.</text>
</comment>
<protein>
    <submittedName>
        <fullName evidence="1">Uncharacterized protein</fullName>
    </submittedName>
</protein>
<reference evidence="1 2" key="1">
    <citation type="submission" date="2021-06" db="EMBL/GenBank/DDBJ databases">
        <authorList>
            <person name="Palmer J.M."/>
        </authorList>
    </citation>
    <scope>NUCLEOTIDE SEQUENCE [LARGE SCALE GENOMIC DNA]</scope>
    <source>
        <strain evidence="2">if_2019</strain>
        <tissue evidence="1">Muscle</tissue>
    </source>
</reference>
<name>A0ABV0V202_9TELE</name>
<sequence>MDINVTKKPLPDYSFAILWCRWGTPAHKLTTATMAGNTDSSKESDVSIDIQYFSHYQRKTKQSQKKKVSCHQIAEHKSCDMWMTIQFSIFAGVNMHGLFYAFLHHQETEREQHPDFQTNSVKTD</sequence>
<keyword evidence="2" id="KW-1185">Reference proteome</keyword>
<proteinExistence type="predicted"/>
<evidence type="ECO:0000313" key="2">
    <source>
        <dbReference type="Proteomes" id="UP001482620"/>
    </source>
</evidence>
<dbReference type="Proteomes" id="UP001482620">
    <property type="component" value="Unassembled WGS sequence"/>
</dbReference>
<gene>
    <name evidence="1" type="ORF">ILYODFUR_010320</name>
</gene>
<evidence type="ECO:0000313" key="1">
    <source>
        <dbReference type="EMBL" id="MEQ2251380.1"/>
    </source>
</evidence>
<accession>A0ABV0V202</accession>
<organism evidence="1 2">
    <name type="scientific">Ilyodon furcidens</name>
    <name type="common">goldbreast splitfin</name>
    <dbReference type="NCBI Taxonomy" id="33524"/>
    <lineage>
        <taxon>Eukaryota</taxon>
        <taxon>Metazoa</taxon>
        <taxon>Chordata</taxon>
        <taxon>Craniata</taxon>
        <taxon>Vertebrata</taxon>
        <taxon>Euteleostomi</taxon>
        <taxon>Actinopterygii</taxon>
        <taxon>Neopterygii</taxon>
        <taxon>Teleostei</taxon>
        <taxon>Neoteleostei</taxon>
        <taxon>Acanthomorphata</taxon>
        <taxon>Ovalentaria</taxon>
        <taxon>Atherinomorphae</taxon>
        <taxon>Cyprinodontiformes</taxon>
        <taxon>Goodeidae</taxon>
        <taxon>Ilyodon</taxon>
    </lineage>
</organism>